<proteinExistence type="predicted"/>
<dbReference type="AlphaFoldDB" id="A0A387FI24"/>
<dbReference type="RefSeq" id="WP_120703090.1">
    <property type="nucleotide sequence ID" value="NZ_CP032694.1"/>
</dbReference>
<evidence type="ECO:0000313" key="2">
    <source>
        <dbReference type="Proteomes" id="UP000282195"/>
    </source>
</evidence>
<reference evidence="1 2" key="1">
    <citation type="submission" date="2018-10" db="EMBL/GenBank/DDBJ databases">
        <title>Rhizobium etli, R. leguminosarum and a new Rhizobium genospecies from Phaseolus dumosus.</title>
        <authorList>
            <person name="Ramirez-Puebla S.T."/>
            <person name="Rogel-Hernandez M.A."/>
            <person name="Guerrero G."/>
            <person name="Ormeno-Orrillo E."/>
            <person name="Martinez-Romero J.C."/>
            <person name="Negrete-Yankelevich S."/>
            <person name="Martinez-Romero E."/>
        </authorList>
    </citation>
    <scope>NUCLEOTIDE SEQUENCE [LARGE SCALE GENOMIC DNA]</scope>
    <source>
        <strain evidence="1 2">CCGE525</strain>
    </source>
</reference>
<sequence>MGLIVLGLLAFAGYTFFRFTVRAGNEGVRAYVYLEALNKGLSAYEANAVTTAMLSDSGSDISSGTIDIARREYRQVHDGKQLAVIGFAYRNGMRSDMPFWYTALARTAPPTAQVEACYGQIRNAAQTVDKDPKADAEMLTLPR</sequence>
<dbReference type="EMBL" id="CP032694">
    <property type="protein sequence ID" value="AYG58003.1"/>
    <property type="molecule type" value="Genomic_DNA"/>
</dbReference>
<gene>
    <name evidence="1" type="ORF">CCGE525_03615</name>
</gene>
<dbReference type="KEGG" id="rjg:CCGE525_03615"/>
<dbReference type="OrthoDB" id="8480180at2"/>
<protein>
    <submittedName>
        <fullName evidence="1">Uncharacterized protein</fullName>
    </submittedName>
</protein>
<name>A0A387FI24_9HYPH</name>
<organism evidence="1 2">
    <name type="scientific">Rhizobium jaguaris</name>
    <dbReference type="NCBI Taxonomy" id="1312183"/>
    <lineage>
        <taxon>Bacteria</taxon>
        <taxon>Pseudomonadati</taxon>
        <taxon>Pseudomonadota</taxon>
        <taxon>Alphaproteobacteria</taxon>
        <taxon>Hyphomicrobiales</taxon>
        <taxon>Rhizobiaceae</taxon>
        <taxon>Rhizobium/Agrobacterium group</taxon>
        <taxon>Rhizobium</taxon>
    </lineage>
</organism>
<keyword evidence="2" id="KW-1185">Reference proteome</keyword>
<evidence type="ECO:0000313" key="1">
    <source>
        <dbReference type="EMBL" id="AYG58003.1"/>
    </source>
</evidence>
<accession>A0A387FI24</accession>
<dbReference type="Proteomes" id="UP000282195">
    <property type="component" value="Chromosome"/>
</dbReference>